<evidence type="ECO:0000313" key="3">
    <source>
        <dbReference type="Proteomes" id="UP000032503"/>
    </source>
</evidence>
<dbReference type="EMBL" id="JYFC01000007">
    <property type="protein sequence ID" value="KJC63362.1"/>
    <property type="molecule type" value="Genomic_DNA"/>
</dbReference>
<sequence>MDQPLWWVPSPAPRPLSTTPRTSFRRSALRPSRRTARARSPPPMARSSHPAATQRPFLWEASRRSSPHSSCSTRSRSSQASPAHRSSSPQRTTRAT</sequence>
<name>A0ABR5CCM6_9MICO</name>
<proteinExistence type="predicted"/>
<protein>
    <submittedName>
        <fullName evidence="2">Uncharacterized protein</fullName>
    </submittedName>
</protein>
<comment type="caution">
    <text evidence="2">The sequence shown here is derived from an EMBL/GenBank/DDBJ whole genome shotgun (WGS) entry which is preliminary data.</text>
</comment>
<accession>A0ABR5CCM6</accession>
<feature type="region of interest" description="Disordered" evidence="1">
    <location>
        <begin position="1"/>
        <end position="96"/>
    </location>
</feature>
<organism evidence="2 3">
    <name type="scientific">Agreia bicolorata</name>
    <dbReference type="NCBI Taxonomy" id="110935"/>
    <lineage>
        <taxon>Bacteria</taxon>
        <taxon>Bacillati</taxon>
        <taxon>Actinomycetota</taxon>
        <taxon>Actinomycetes</taxon>
        <taxon>Micrococcales</taxon>
        <taxon>Microbacteriaceae</taxon>
        <taxon>Agreia</taxon>
    </lineage>
</organism>
<feature type="compositionally biased region" description="Low complexity" evidence="1">
    <location>
        <begin position="67"/>
        <end position="96"/>
    </location>
</feature>
<gene>
    <name evidence="2" type="ORF">TZ00_14815</name>
</gene>
<dbReference type="Proteomes" id="UP000032503">
    <property type="component" value="Unassembled WGS sequence"/>
</dbReference>
<reference evidence="2 3" key="1">
    <citation type="journal article" date="2001" name="Int. J. Syst. Evol. Microbiol.">
        <title>Agreia bicolorata gen. nov., sp. nov., to accommodate actinobacteria isolated from narrow reed grass infected by the nematode Heteroanguina graminophila.</title>
        <authorList>
            <person name="Evtushenko L.I."/>
            <person name="Dorofeeva L.V."/>
            <person name="Dobrovolskaya T.G."/>
            <person name="Streshinskaya G.M."/>
            <person name="Subbotin S.A."/>
            <person name="Tiedje J.M."/>
        </authorList>
    </citation>
    <scope>NUCLEOTIDE SEQUENCE [LARGE SCALE GENOMIC DNA]</scope>
    <source>
        <strain evidence="2 3">VKM Ac-1804</strain>
    </source>
</reference>
<feature type="compositionally biased region" description="Basic residues" evidence="1">
    <location>
        <begin position="23"/>
        <end position="37"/>
    </location>
</feature>
<evidence type="ECO:0000256" key="1">
    <source>
        <dbReference type="SAM" id="MobiDB-lite"/>
    </source>
</evidence>
<keyword evidence="3" id="KW-1185">Reference proteome</keyword>
<evidence type="ECO:0000313" key="2">
    <source>
        <dbReference type="EMBL" id="KJC63362.1"/>
    </source>
</evidence>